<gene>
    <name evidence="2" type="ORF">DD728_13065</name>
</gene>
<reference evidence="2 3" key="1">
    <citation type="journal article" date="2018" name="Nat. Biotechnol.">
        <title>A standardized bacterial taxonomy based on genome phylogeny substantially revises the tree of life.</title>
        <authorList>
            <person name="Parks D.H."/>
            <person name="Chuvochina M."/>
            <person name="Waite D.W."/>
            <person name="Rinke C."/>
            <person name="Skarshewski A."/>
            <person name="Chaumeil P.A."/>
            <person name="Hugenholtz P."/>
        </authorList>
    </citation>
    <scope>NUCLEOTIDE SEQUENCE [LARGE SCALE GENOMIC DNA]</scope>
    <source>
        <strain evidence="2">UBA10378</strain>
    </source>
</reference>
<keyword evidence="1" id="KW-0812">Transmembrane</keyword>
<evidence type="ECO:0000256" key="1">
    <source>
        <dbReference type="SAM" id="Phobius"/>
    </source>
</evidence>
<feature type="transmembrane region" description="Helical" evidence="1">
    <location>
        <begin position="12"/>
        <end position="33"/>
    </location>
</feature>
<dbReference type="AlphaFoldDB" id="A0A356W7Z0"/>
<keyword evidence="1" id="KW-0472">Membrane</keyword>
<sequence length="42" mass="4576">AWIDQKNAQRAVWINAVLSILLLTIATALIIWLDLGSEVSVG</sequence>
<name>A0A356W7Z0_9PROT</name>
<evidence type="ECO:0000313" key="3">
    <source>
        <dbReference type="Proteomes" id="UP000263957"/>
    </source>
</evidence>
<feature type="non-terminal residue" evidence="2">
    <location>
        <position position="1"/>
    </location>
</feature>
<accession>A0A356W7Z0</accession>
<dbReference type="EMBL" id="DOGS01000259">
    <property type="protein sequence ID" value="HBQ49784.1"/>
    <property type="molecule type" value="Genomic_DNA"/>
</dbReference>
<organism evidence="2 3">
    <name type="scientific">Hyphomonas atlantica</name>
    <dbReference type="NCBI Taxonomy" id="1280948"/>
    <lineage>
        <taxon>Bacteria</taxon>
        <taxon>Pseudomonadati</taxon>
        <taxon>Pseudomonadota</taxon>
        <taxon>Alphaproteobacteria</taxon>
        <taxon>Hyphomonadales</taxon>
        <taxon>Hyphomonadaceae</taxon>
        <taxon>Hyphomonas</taxon>
    </lineage>
</organism>
<keyword evidence="1" id="KW-1133">Transmembrane helix</keyword>
<comment type="caution">
    <text evidence="2">The sequence shown here is derived from an EMBL/GenBank/DDBJ whole genome shotgun (WGS) entry which is preliminary data.</text>
</comment>
<protein>
    <submittedName>
        <fullName evidence="2">TIGR00341 family protein</fullName>
    </submittedName>
</protein>
<evidence type="ECO:0000313" key="2">
    <source>
        <dbReference type="EMBL" id="HBQ49784.1"/>
    </source>
</evidence>
<proteinExistence type="predicted"/>
<dbReference type="Proteomes" id="UP000263957">
    <property type="component" value="Unassembled WGS sequence"/>
</dbReference>